<sequence length="106" mass="11614">MATSDAMATALRRKRDMMELLLCRACKKLRAVAPRILEESAPGYRVPTACTAAASMQRIASHLVVQCADADAQRFGRPFAVQIACLQSKFDGFSLAAFDGFGQRMR</sequence>
<dbReference type="EMBL" id="CP036525">
    <property type="protein sequence ID" value="QDT07086.1"/>
    <property type="molecule type" value="Genomic_DNA"/>
</dbReference>
<reference evidence="1 2" key="1">
    <citation type="submission" date="2019-02" db="EMBL/GenBank/DDBJ databases">
        <title>Deep-cultivation of Planctomycetes and their phenomic and genomic characterization uncovers novel biology.</title>
        <authorList>
            <person name="Wiegand S."/>
            <person name="Jogler M."/>
            <person name="Boedeker C."/>
            <person name="Pinto D."/>
            <person name="Vollmers J."/>
            <person name="Rivas-Marin E."/>
            <person name="Kohn T."/>
            <person name="Peeters S.H."/>
            <person name="Heuer A."/>
            <person name="Rast P."/>
            <person name="Oberbeckmann S."/>
            <person name="Bunk B."/>
            <person name="Jeske O."/>
            <person name="Meyerdierks A."/>
            <person name="Storesund J.E."/>
            <person name="Kallscheuer N."/>
            <person name="Luecker S."/>
            <person name="Lage O.M."/>
            <person name="Pohl T."/>
            <person name="Merkel B.J."/>
            <person name="Hornburger P."/>
            <person name="Mueller R.-W."/>
            <person name="Bruemmer F."/>
            <person name="Labrenz M."/>
            <person name="Spormann A.M."/>
            <person name="Op den Camp H."/>
            <person name="Overmann J."/>
            <person name="Amann R."/>
            <person name="Jetten M.S.M."/>
            <person name="Mascher T."/>
            <person name="Medema M.H."/>
            <person name="Devos D.P."/>
            <person name="Kaster A.-K."/>
            <person name="Ovreas L."/>
            <person name="Rohde M."/>
            <person name="Galperin M.Y."/>
            <person name="Jogler C."/>
        </authorList>
    </citation>
    <scope>NUCLEOTIDE SEQUENCE [LARGE SCALE GENOMIC DNA]</scope>
    <source>
        <strain evidence="1 2">K22_7</strain>
    </source>
</reference>
<organism evidence="1 2">
    <name type="scientific">Rubripirellula lacrimiformis</name>
    <dbReference type="NCBI Taxonomy" id="1930273"/>
    <lineage>
        <taxon>Bacteria</taxon>
        <taxon>Pseudomonadati</taxon>
        <taxon>Planctomycetota</taxon>
        <taxon>Planctomycetia</taxon>
        <taxon>Pirellulales</taxon>
        <taxon>Pirellulaceae</taxon>
        <taxon>Rubripirellula</taxon>
    </lineage>
</organism>
<keyword evidence="2" id="KW-1185">Reference proteome</keyword>
<dbReference type="Proteomes" id="UP000318538">
    <property type="component" value="Chromosome"/>
</dbReference>
<dbReference type="KEGG" id="rlc:K227x_55110"/>
<dbReference type="AlphaFoldDB" id="A0A517NIX5"/>
<evidence type="ECO:0000313" key="2">
    <source>
        <dbReference type="Proteomes" id="UP000318538"/>
    </source>
</evidence>
<name>A0A517NIX5_9BACT</name>
<proteinExistence type="predicted"/>
<protein>
    <submittedName>
        <fullName evidence="1">Uncharacterized protein</fullName>
    </submittedName>
</protein>
<gene>
    <name evidence="1" type="ORF">K227x_55110</name>
</gene>
<accession>A0A517NIX5</accession>
<evidence type="ECO:0000313" key="1">
    <source>
        <dbReference type="EMBL" id="QDT07086.1"/>
    </source>
</evidence>